<dbReference type="EMBL" id="FCNZ02000003">
    <property type="protein sequence ID" value="SAL19633.1"/>
    <property type="molecule type" value="Genomic_DNA"/>
</dbReference>
<accession>A0A158FJ34</accession>
<reference evidence="1" key="1">
    <citation type="submission" date="2016-01" db="EMBL/GenBank/DDBJ databases">
        <authorList>
            <person name="Peeters Charlotte."/>
        </authorList>
    </citation>
    <scope>NUCLEOTIDE SEQUENCE</scope>
    <source>
        <strain evidence="1">LMG 22936</strain>
    </source>
</reference>
<proteinExistence type="predicted"/>
<sequence length="150" mass="17591">MPRTSAEPSIHRRFFVHALRVEHIVHIDASLCDDVFFGPARDLLQNDFDQVREALVAGGLNFRHIEQAATFDDLEHWLAKVVWKLEIGFLVQARQPYFIVDSHDCFGYSWELSRTRWFFAREYAYALNQISAWGARNHNEARTRLERAPC</sequence>
<evidence type="ECO:0000313" key="1">
    <source>
        <dbReference type="EMBL" id="SAL19633.1"/>
    </source>
</evidence>
<keyword evidence="2" id="KW-1185">Reference proteome</keyword>
<gene>
    <name evidence="1" type="ORF">AWB66_00952</name>
</gene>
<protein>
    <submittedName>
        <fullName evidence="1">Uncharacterized protein</fullName>
    </submittedName>
</protein>
<name>A0A158FJ34_9BURK</name>
<evidence type="ECO:0000313" key="2">
    <source>
        <dbReference type="Proteomes" id="UP000054717"/>
    </source>
</evidence>
<dbReference type="RefSeq" id="WP_087629130.1">
    <property type="nucleotide sequence ID" value="NZ_FCNZ02000003.1"/>
</dbReference>
<dbReference type="Proteomes" id="UP000054717">
    <property type="component" value="Unassembled WGS sequence"/>
</dbReference>
<comment type="caution">
    <text evidence="1">The sequence shown here is derived from an EMBL/GenBank/DDBJ whole genome shotgun (WGS) entry which is preliminary data.</text>
</comment>
<organism evidence="1 2">
    <name type="scientific">Caballeronia telluris</name>
    <dbReference type="NCBI Taxonomy" id="326475"/>
    <lineage>
        <taxon>Bacteria</taxon>
        <taxon>Pseudomonadati</taxon>
        <taxon>Pseudomonadota</taxon>
        <taxon>Betaproteobacteria</taxon>
        <taxon>Burkholderiales</taxon>
        <taxon>Burkholderiaceae</taxon>
        <taxon>Caballeronia</taxon>
    </lineage>
</organism>
<dbReference type="AlphaFoldDB" id="A0A158FJ34"/>